<keyword evidence="2" id="KW-1185">Reference proteome</keyword>
<dbReference type="InterPro" id="IPR011009">
    <property type="entry name" value="Kinase-like_dom_sf"/>
</dbReference>
<dbReference type="Gene3D" id="1.10.510.10">
    <property type="entry name" value="Transferase(Phosphotransferase) domain 1"/>
    <property type="match status" value="1"/>
</dbReference>
<evidence type="ECO:0000313" key="1">
    <source>
        <dbReference type="EMBL" id="RIB05046.1"/>
    </source>
</evidence>
<protein>
    <recommendedName>
        <fullName evidence="3">Protein kinase domain-containing protein</fullName>
    </recommendedName>
</protein>
<dbReference type="EMBL" id="QKWP01002059">
    <property type="protein sequence ID" value="RIB05046.1"/>
    <property type="molecule type" value="Genomic_DNA"/>
</dbReference>
<organism evidence="1 2">
    <name type="scientific">Gigaspora rosea</name>
    <dbReference type="NCBI Taxonomy" id="44941"/>
    <lineage>
        <taxon>Eukaryota</taxon>
        <taxon>Fungi</taxon>
        <taxon>Fungi incertae sedis</taxon>
        <taxon>Mucoromycota</taxon>
        <taxon>Glomeromycotina</taxon>
        <taxon>Glomeromycetes</taxon>
        <taxon>Diversisporales</taxon>
        <taxon>Gigasporaceae</taxon>
        <taxon>Gigaspora</taxon>
    </lineage>
</organism>
<sequence>MTFYDLIEFLSTLDKETLGLVGSESTHFIEKLFKFDPATRITVEQALAHSYLTAYFDEDKVSKENL</sequence>
<evidence type="ECO:0008006" key="3">
    <source>
        <dbReference type="Google" id="ProtNLM"/>
    </source>
</evidence>
<gene>
    <name evidence="1" type="ORF">C2G38_2220730</name>
</gene>
<evidence type="ECO:0000313" key="2">
    <source>
        <dbReference type="Proteomes" id="UP000266673"/>
    </source>
</evidence>
<dbReference type="OrthoDB" id="192887at2759"/>
<dbReference type="Proteomes" id="UP000266673">
    <property type="component" value="Unassembled WGS sequence"/>
</dbReference>
<reference evidence="1 2" key="1">
    <citation type="submission" date="2018-06" db="EMBL/GenBank/DDBJ databases">
        <title>Comparative genomics reveals the genomic features of Rhizophagus irregularis, R. cerebriforme, R. diaphanum and Gigaspora rosea, and their symbiotic lifestyle signature.</title>
        <authorList>
            <person name="Morin E."/>
            <person name="San Clemente H."/>
            <person name="Chen E.C.H."/>
            <person name="De La Providencia I."/>
            <person name="Hainaut M."/>
            <person name="Kuo A."/>
            <person name="Kohler A."/>
            <person name="Murat C."/>
            <person name="Tang N."/>
            <person name="Roy S."/>
            <person name="Loubradou J."/>
            <person name="Henrissat B."/>
            <person name="Grigoriev I.V."/>
            <person name="Corradi N."/>
            <person name="Roux C."/>
            <person name="Martin F.M."/>
        </authorList>
    </citation>
    <scope>NUCLEOTIDE SEQUENCE [LARGE SCALE GENOMIC DNA]</scope>
    <source>
        <strain evidence="1 2">DAOM 194757</strain>
    </source>
</reference>
<accession>A0A397UD37</accession>
<name>A0A397UD37_9GLOM</name>
<proteinExistence type="predicted"/>
<comment type="caution">
    <text evidence="1">The sequence shown here is derived from an EMBL/GenBank/DDBJ whole genome shotgun (WGS) entry which is preliminary data.</text>
</comment>
<dbReference type="AlphaFoldDB" id="A0A397UD37"/>
<dbReference type="SUPFAM" id="SSF56112">
    <property type="entry name" value="Protein kinase-like (PK-like)"/>
    <property type="match status" value="1"/>
</dbReference>